<dbReference type="EMBL" id="JBEQCT010000001">
    <property type="protein sequence ID" value="MFM2483560.1"/>
    <property type="molecule type" value="Genomic_DNA"/>
</dbReference>
<evidence type="ECO:0000313" key="2">
    <source>
        <dbReference type="Proteomes" id="UP001629953"/>
    </source>
</evidence>
<evidence type="ECO:0000313" key="1">
    <source>
        <dbReference type="EMBL" id="MFM2483560.1"/>
    </source>
</evidence>
<dbReference type="RefSeq" id="WP_408621671.1">
    <property type="nucleotide sequence ID" value="NZ_JBEQCT010000001.1"/>
</dbReference>
<dbReference type="SUPFAM" id="SSF56281">
    <property type="entry name" value="Metallo-hydrolase/oxidoreductase"/>
    <property type="match status" value="1"/>
</dbReference>
<accession>A0ABW9G1E0</accession>
<sequence>MKIEMLGIGSAYSCQWTNAALMIRTSQSSWLIDCGPTVPQALWRQGLTIDQLDVIYFTHIHADHCLGLPALLNYLNSHGRRKPLTIMAQPTQQELLQAMLPIAYIGESLGFVIHWQDIAESGQQGELVYASALSDHSISNRSLWLEIDGFKLFYSGDGRPTAATIALMQQSDLIIHECGMLAPTPLPNGHADLALLSDIAKTTASTPWRLYHCPDERRLALNKALEGRSNWALAAQAVLVENGQIND</sequence>
<dbReference type="PANTHER" id="PTHR46018:SF2">
    <property type="entry name" value="ZINC PHOSPHODIESTERASE ELAC PROTEIN 1"/>
    <property type="match status" value="1"/>
</dbReference>
<name>A0ABW9G1E0_9GAMM</name>
<dbReference type="InterPro" id="IPR036866">
    <property type="entry name" value="RibonucZ/Hydroxyglut_hydro"/>
</dbReference>
<keyword evidence="2" id="KW-1185">Reference proteome</keyword>
<protein>
    <submittedName>
        <fullName evidence="1">Ribonuclease Z</fullName>
    </submittedName>
</protein>
<gene>
    <name evidence="1" type="ORF">ABUE30_00450</name>
</gene>
<dbReference type="Gene3D" id="3.60.15.10">
    <property type="entry name" value="Ribonuclease Z/Hydroxyacylglutathione hydrolase-like"/>
    <property type="match status" value="1"/>
</dbReference>
<proteinExistence type="predicted"/>
<comment type="caution">
    <text evidence="1">The sequence shown here is derived from an EMBL/GenBank/DDBJ whole genome shotgun (WGS) entry which is preliminary data.</text>
</comment>
<organism evidence="1 2">
    <name type="scientific">Celerinatantimonas yamalensis</name>
    <dbReference type="NCBI Taxonomy" id="559956"/>
    <lineage>
        <taxon>Bacteria</taxon>
        <taxon>Pseudomonadati</taxon>
        <taxon>Pseudomonadota</taxon>
        <taxon>Gammaproteobacteria</taxon>
        <taxon>Celerinatantimonadaceae</taxon>
        <taxon>Celerinatantimonas</taxon>
    </lineage>
</organism>
<dbReference type="CDD" id="cd16272">
    <property type="entry name" value="RNaseZ_MBL-fold"/>
    <property type="match status" value="1"/>
</dbReference>
<dbReference type="Pfam" id="PF23023">
    <property type="entry name" value="Anti-Pycsar_Apyc1"/>
    <property type="match status" value="1"/>
</dbReference>
<reference evidence="1 2" key="1">
    <citation type="journal article" date="2013" name="Int. J. Syst. Evol. Microbiol.">
        <title>Celerinatantimonas yamalensis sp. nov., a cold-adapted diazotrophic bacterium from a cold permafrost brine.</title>
        <authorList>
            <person name="Shcherbakova V."/>
            <person name="Chuvilskaya N."/>
            <person name="Rivkina E."/>
            <person name="Demidov N."/>
            <person name="Uchaeva V."/>
            <person name="Suetin S."/>
            <person name="Suzina N."/>
            <person name="Gilichinsky D."/>
        </authorList>
    </citation>
    <scope>NUCLEOTIDE SEQUENCE [LARGE SCALE GENOMIC DNA]</scope>
    <source>
        <strain evidence="1 2">C7</strain>
    </source>
</reference>
<dbReference type="Proteomes" id="UP001629953">
    <property type="component" value="Unassembled WGS sequence"/>
</dbReference>
<dbReference type="PANTHER" id="PTHR46018">
    <property type="entry name" value="ZINC PHOSPHODIESTERASE ELAC PROTEIN 1"/>
    <property type="match status" value="1"/>
</dbReference>